<keyword evidence="1" id="KW-0813">Transport</keyword>
<keyword evidence="3" id="KW-0175">Coiled coil</keyword>
<dbReference type="RefSeq" id="XP_065666863.1">
    <property type="nucleotide sequence ID" value="XM_065810791.1"/>
</dbReference>
<proteinExistence type="predicted"/>
<dbReference type="InterPro" id="IPR019515">
    <property type="entry name" value="VPS54_N"/>
</dbReference>
<evidence type="ECO:0000256" key="3">
    <source>
        <dbReference type="ARBA" id="ARBA00023054"/>
    </source>
</evidence>
<keyword evidence="6" id="KW-1185">Reference proteome</keyword>
<dbReference type="InterPro" id="IPR040047">
    <property type="entry name" value="VPS50"/>
</dbReference>
<evidence type="ECO:0000256" key="2">
    <source>
        <dbReference type="ARBA" id="ARBA00022927"/>
    </source>
</evidence>
<evidence type="ECO:0000313" key="6">
    <source>
        <dbReference type="Proteomes" id="UP001652625"/>
    </source>
</evidence>
<reference evidence="7" key="1">
    <citation type="submission" date="2025-08" db="UniProtKB">
        <authorList>
            <consortium name="RefSeq"/>
        </authorList>
    </citation>
    <scope>IDENTIFICATION</scope>
</reference>
<gene>
    <name evidence="7" type="primary">LOC101235249</name>
</gene>
<evidence type="ECO:0000313" key="7">
    <source>
        <dbReference type="RefSeq" id="XP_065666863.1"/>
    </source>
</evidence>
<evidence type="ECO:0000256" key="1">
    <source>
        <dbReference type="ARBA" id="ARBA00022448"/>
    </source>
</evidence>
<evidence type="ECO:0000259" key="5">
    <source>
        <dbReference type="Pfam" id="PF10475"/>
    </source>
</evidence>
<dbReference type="PANTHER" id="PTHR13258">
    <property type="entry name" value="SYNDETIN"/>
    <property type="match status" value="1"/>
</dbReference>
<name>A0ABM4CY47_HYDVU</name>
<feature type="domain" description="Syndetin C-terminal" evidence="4">
    <location>
        <begin position="686"/>
        <end position="920"/>
    </location>
</feature>
<keyword evidence="2" id="KW-0653">Protein transport</keyword>
<sequence>MSFRNKLKSLITKENDGAFNVHIHVNEATTATNDFMQQESMLREFADDPTPDNEVIESIEKIYFSNMEFDASSYELEKLPEVLIEKDLDSYRNTLRRQLQAVSKEMSKKILEKQTAYVRELDRVMDLEANLKRATVISTKGRVRLEQAKQEIVVGSLGILAKNRKKLYLEKVLESLRFIKTLQQTDMRLKELLQENNYASAIQLCLECQHAAVTFHQYKCINELSSNLQELLEQIEIQLDVALSRICLKYIEADYTKIQEAYKLLGKTQISMDQLQMHFVSSINVSAVRTLIDIFTEAQDLPEDISYVSLCKNIPLERFIVCLTNLCKVFWDIMYSYSQTAKWHQNQPELENDISSQYDKEYICKKLEQGKVRVWQDIQSKIKVYVSSTDFSYFKYDDFIHILDLINRLITIGENFSMNSTSSQMLQDCLRVQTENYFKAYHRKTIEELHMFLENEAWELCPVKSNFTILDMQELHFIKTRLLPKSSSNSDISSGKTTLDTSIFNYEKTPFDCFAVEDTLYQEDVYGYEDDDDDDEVDVLDELKQDFVDEKTGEENQSRLSAVKINKKIDVHEKSPIVTNTTINVLRSFGKYMQMMIVLKPIAFEVVNCMSQLFEYYLYSVFTFFATYSDGNFENNVLKVDERLRACLTRIHNSIILMEENSIDDAHKISSPLLSPMINLRNQNDLFGFVHRVIGVESLLFLSKQLLTIYQSLVVLVPSNKQAFLRQFYSQTVDIVIELRDPIFKPIAEKAIDYNKILSMMASVKWDPKEIMSQHNRYIDIVVNEYEVLNSKLQKVCSSVPIPADTVTGFWSHIISQTNKLFVDGFSSVKRCTNEGRALMLLDFQQFLMKIEKITKVKPIPERDYVENYIKAFYLVETDLENWLKEHQEYTPKQLNNLVTCGTSSHIGKKMKQKMLSLLEDLESKSSS</sequence>
<organism evidence="6 7">
    <name type="scientific">Hydra vulgaris</name>
    <name type="common">Hydra</name>
    <name type="synonym">Hydra attenuata</name>
    <dbReference type="NCBI Taxonomy" id="6087"/>
    <lineage>
        <taxon>Eukaryota</taxon>
        <taxon>Metazoa</taxon>
        <taxon>Cnidaria</taxon>
        <taxon>Hydrozoa</taxon>
        <taxon>Hydroidolina</taxon>
        <taxon>Anthoathecata</taxon>
        <taxon>Aplanulata</taxon>
        <taxon>Hydridae</taxon>
        <taxon>Hydra</taxon>
    </lineage>
</organism>
<feature type="domain" description="Vacuolar protein sorting-associated protein 54 N-terminal" evidence="5">
    <location>
        <begin position="56"/>
        <end position="343"/>
    </location>
</feature>
<dbReference type="GeneID" id="101235249"/>
<dbReference type="PANTHER" id="PTHR13258:SF0">
    <property type="entry name" value="SYNDETIN"/>
    <property type="match status" value="1"/>
</dbReference>
<accession>A0ABM4CY47</accession>
<dbReference type="Proteomes" id="UP001652625">
    <property type="component" value="Chromosome 11"/>
</dbReference>
<protein>
    <submittedName>
        <fullName evidence="7">Syndetin isoform X2</fullName>
    </submittedName>
</protein>
<dbReference type="InterPro" id="IPR019514">
    <property type="entry name" value="Syndetin_C"/>
</dbReference>
<evidence type="ECO:0000259" key="4">
    <source>
        <dbReference type="Pfam" id="PF10474"/>
    </source>
</evidence>
<dbReference type="Pfam" id="PF10474">
    <property type="entry name" value="Syndetin_C"/>
    <property type="match status" value="1"/>
</dbReference>
<dbReference type="Pfam" id="PF10475">
    <property type="entry name" value="Vps54_N"/>
    <property type="match status" value="1"/>
</dbReference>